<gene>
    <name evidence="1" type="ORF">CYFUS_000432</name>
</gene>
<dbReference type="Pfam" id="PF02810">
    <property type="entry name" value="SEC-C"/>
    <property type="match status" value="1"/>
</dbReference>
<name>A0A250IUV4_9BACT</name>
<dbReference type="SUPFAM" id="SSF103642">
    <property type="entry name" value="Sec-C motif"/>
    <property type="match status" value="1"/>
</dbReference>
<accession>A0A250IUV4</accession>
<protein>
    <submittedName>
        <fullName evidence="1">SEC-C motif domain protein</fullName>
    </submittedName>
</protein>
<sequence length="236" mass="26113">MESGSGEREPPGERVESLIRVLEEGSDDAALVSAARRLLRRRAPEALVPLVRWLTRAESGTELYELLIAGLKDWGPAVVPATLAVLESMGEGEARFELLHVLAHCGARDERIYTALLALLEEEPFLGAVNLSAYGDPRALELLSGALDAYALEEDVADVFAQQTVLELGFAIQELGGTLTRSQRAKFEAAWRLREEWCETIDRWRGSRPGRNEPCWCGSGVKYKKCHLGEDRGRLP</sequence>
<proteinExistence type="predicted"/>
<dbReference type="RefSeq" id="WP_232537306.1">
    <property type="nucleotide sequence ID" value="NZ_CP022098.1"/>
</dbReference>
<dbReference type="EMBL" id="CP022098">
    <property type="protein sequence ID" value="ATB35020.1"/>
    <property type="molecule type" value="Genomic_DNA"/>
</dbReference>
<dbReference type="Gene3D" id="3.10.450.50">
    <property type="match status" value="1"/>
</dbReference>
<evidence type="ECO:0000313" key="1">
    <source>
        <dbReference type="EMBL" id="ATB35020.1"/>
    </source>
</evidence>
<dbReference type="Proteomes" id="UP000217257">
    <property type="component" value="Chromosome"/>
</dbReference>
<reference evidence="1 2" key="1">
    <citation type="submission" date="2017-06" db="EMBL/GenBank/DDBJ databases">
        <title>Sequencing and comparative analysis of myxobacterial genomes.</title>
        <authorList>
            <person name="Rupp O."/>
            <person name="Goesmann A."/>
            <person name="Sogaard-Andersen L."/>
        </authorList>
    </citation>
    <scope>NUCLEOTIDE SEQUENCE [LARGE SCALE GENOMIC DNA]</scope>
    <source>
        <strain evidence="1 2">DSM 52655</strain>
    </source>
</reference>
<evidence type="ECO:0000313" key="2">
    <source>
        <dbReference type="Proteomes" id="UP000217257"/>
    </source>
</evidence>
<organism evidence="1 2">
    <name type="scientific">Cystobacter fuscus</name>
    <dbReference type="NCBI Taxonomy" id="43"/>
    <lineage>
        <taxon>Bacteria</taxon>
        <taxon>Pseudomonadati</taxon>
        <taxon>Myxococcota</taxon>
        <taxon>Myxococcia</taxon>
        <taxon>Myxococcales</taxon>
        <taxon>Cystobacterineae</taxon>
        <taxon>Archangiaceae</taxon>
        <taxon>Cystobacter</taxon>
    </lineage>
</organism>
<dbReference type="AlphaFoldDB" id="A0A250IUV4"/>
<dbReference type="InterPro" id="IPR004027">
    <property type="entry name" value="SEC_C_motif"/>
</dbReference>
<dbReference type="KEGG" id="cfus:CYFUS_000432"/>